<dbReference type="InterPro" id="IPR000014">
    <property type="entry name" value="PAS"/>
</dbReference>
<dbReference type="SMART" id="SM00052">
    <property type="entry name" value="EAL"/>
    <property type="match status" value="1"/>
</dbReference>
<feature type="domain" description="GGDEF" evidence="3">
    <location>
        <begin position="170"/>
        <end position="305"/>
    </location>
</feature>
<evidence type="ECO:0000259" key="3">
    <source>
        <dbReference type="PROSITE" id="PS50887"/>
    </source>
</evidence>
<dbReference type="Pfam" id="PF08448">
    <property type="entry name" value="PAS_4"/>
    <property type="match status" value="1"/>
</dbReference>
<dbReference type="CDD" id="cd01948">
    <property type="entry name" value="EAL"/>
    <property type="match status" value="1"/>
</dbReference>
<dbReference type="PANTHER" id="PTHR44757:SF2">
    <property type="entry name" value="BIOFILM ARCHITECTURE MAINTENANCE PROTEIN MBAA"/>
    <property type="match status" value="1"/>
</dbReference>
<dbReference type="InterPro" id="IPR000160">
    <property type="entry name" value="GGDEF_dom"/>
</dbReference>
<dbReference type="Proteomes" id="UP001355653">
    <property type="component" value="Unassembled WGS sequence"/>
</dbReference>
<gene>
    <name evidence="4" type="ORF">P5G65_15145</name>
</gene>
<dbReference type="RefSeq" id="WP_127455883.1">
    <property type="nucleotide sequence ID" value="NZ_JAROBY010000025.1"/>
</dbReference>
<dbReference type="SUPFAM" id="SSF141868">
    <property type="entry name" value="EAL domain-like"/>
    <property type="match status" value="1"/>
</dbReference>
<comment type="caution">
    <text evidence="4">The sequence shown here is derived from an EMBL/GenBank/DDBJ whole genome shotgun (WGS) entry which is preliminary data.</text>
</comment>
<dbReference type="InterPro" id="IPR043128">
    <property type="entry name" value="Rev_trsase/Diguanyl_cyclase"/>
</dbReference>
<dbReference type="CDD" id="cd01949">
    <property type="entry name" value="GGDEF"/>
    <property type="match status" value="1"/>
</dbReference>
<name>A0ABU6DCN0_9BACL</name>
<sequence length="580" mass="67149">MGLFKSKQLKIDSLNRINNDSLLPPTVNILDNITNGFFIVDQDWTISYLNKSMENWVQRRKEDLIGYNLWESLPESINTKFYTNYHKAMEEQVSITFEEYYEPTNEWLEVRLFPSDSDLIGYVNNVSERKNYEKTIEHMAYHDYLTDLPNRRCFEQKLSKQLREAHQKQYSFAIITLDLDRFKYITDTLGYIIGDQLIKQFSTRLIQHIGQKGFVSHVGGNQFTIMLHEQFNDIQSVGIMAQEIIKTIEEYPFYLNDNQLNLTCSLGICLYPQHGKDASSLLKNANIALNSAKQKSINRYEFFNPVMDIEAFKKFSLEKDLRKAIEENHLEVYYQPRVCAKTGRILRAEALVRWNHSEWGMVAPADFIPLAEETGLIAPLSEWVERAVCGQLKSWQDQGISLVPISINVSAHRFLSKNFISTIKKTLEQTQLEGKWLEIEITETSILDNQELVDSTITEIKKLGIKISLDDFGTGYSSLAYLTRFKVDVLKIDKSFIKDVTINQANATIVKTIIHLAHGLGMRVVAEGVETKEQLTFVKQQNCDEVQGYLFSKPVVLDDFLRLLANRIITPVNLKWRQRF</sequence>
<dbReference type="SMART" id="SM00091">
    <property type="entry name" value="PAS"/>
    <property type="match status" value="1"/>
</dbReference>
<evidence type="ECO:0000313" key="4">
    <source>
        <dbReference type="EMBL" id="MEB4795241.1"/>
    </source>
</evidence>
<reference evidence="4 5" key="1">
    <citation type="submission" date="2023-03" db="EMBL/GenBank/DDBJ databases">
        <title>Bacillus Genome Sequencing.</title>
        <authorList>
            <person name="Dunlap C."/>
        </authorList>
    </citation>
    <scope>NUCLEOTIDE SEQUENCE [LARGE SCALE GENOMIC DNA]</scope>
    <source>
        <strain evidence="4 5">NRS-1351</strain>
    </source>
</reference>
<accession>A0ABU6DCN0</accession>
<dbReference type="InterPro" id="IPR013656">
    <property type="entry name" value="PAS_4"/>
</dbReference>
<organism evidence="4 5">
    <name type="scientific">Paenibacillus chondroitinus</name>
    <dbReference type="NCBI Taxonomy" id="59842"/>
    <lineage>
        <taxon>Bacteria</taxon>
        <taxon>Bacillati</taxon>
        <taxon>Bacillota</taxon>
        <taxon>Bacilli</taxon>
        <taxon>Bacillales</taxon>
        <taxon>Paenibacillaceae</taxon>
        <taxon>Paenibacillus</taxon>
    </lineage>
</organism>
<dbReference type="InterPro" id="IPR035919">
    <property type="entry name" value="EAL_sf"/>
</dbReference>
<feature type="domain" description="PAS" evidence="1">
    <location>
        <begin position="29"/>
        <end position="92"/>
    </location>
</feature>
<dbReference type="InterPro" id="IPR029787">
    <property type="entry name" value="Nucleotide_cyclase"/>
</dbReference>
<dbReference type="PROSITE" id="PS50887">
    <property type="entry name" value="GGDEF"/>
    <property type="match status" value="1"/>
</dbReference>
<evidence type="ECO:0000313" key="5">
    <source>
        <dbReference type="Proteomes" id="UP001355653"/>
    </source>
</evidence>
<dbReference type="PROSITE" id="PS50112">
    <property type="entry name" value="PAS"/>
    <property type="match status" value="1"/>
</dbReference>
<dbReference type="SUPFAM" id="SSF55785">
    <property type="entry name" value="PYP-like sensor domain (PAS domain)"/>
    <property type="match status" value="1"/>
</dbReference>
<evidence type="ECO:0000259" key="1">
    <source>
        <dbReference type="PROSITE" id="PS50112"/>
    </source>
</evidence>
<dbReference type="CDD" id="cd00130">
    <property type="entry name" value="PAS"/>
    <property type="match status" value="1"/>
</dbReference>
<feature type="domain" description="EAL" evidence="2">
    <location>
        <begin position="314"/>
        <end position="568"/>
    </location>
</feature>
<dbReference type="SUPFAM" id="SSF55073">
    <property type="entry name" value="Nucleotide cyclase"/>
    <property type="match status" value="1"/>
</dbReference>
<dbReference type="Gene3D" id="3.20.20.450">
    <property type="entry name" value="EAL domain"/>
    <property type="match status" value="1"/>
</dbReference>
<dbReference type="EMBL" id="JAROBY010000025">
    <property type="protein sequence ID" value="MEB4795241.1"/>
    <property type="molecule type" value="Genomic_DNA"/>
</dbReference>
<dbReference type="Pfam" id="PF00563">
    <property type="entry name" value="EAL"/>
    <property type="match status" value="1"/>
</dbReference>
<evidence type="ECO:0000259" key="2">
    <source>
        <dbReference type="PROSITE" id="PS50883"/>
    </source>
</evidence>
<dbReference type="InterPro" id="IPR035965">
    <property type="entry name" value="PAS-like_dom_sf"/>
</dbReference>
<dbReference type="Pfam" id="PF00990">
    <property type="entry name" value="GGDEF"/>
    <property type="match status" value="1"/>
</dbReference>
<dbReference type="InterPro" id="IPR052155">
    <property type="entry name" value="Biofilm_reg_signaling"/>
</dbReference>
<dbReference type="Gene3D" id="3.30.70.270">
    <property type="match status" value="1"/>
</dbReference>
<dbReference type="InterPro" id="IPR001633">
    <property type="entry name" value="EAL_dom"/>
</dbReference>
<dbReference type="Gene3D" id="3.30.450.20">
    <property type="entry name" value="PAS domain"/>
    <property type="match status" value="1"/>
</dbReference>
<dbReference type="PANTHER" id="PTHR44757">
    <property type="entry name" value="DIGUANYLATE CYCLASE DGCP"/>
    <property type="match status" value="1"/>
</dbReference>
<keyword evidence="5" id="KW-1185">Reference proteome</keyword>
<dbReference type="PROSITE" id="PS50883">
    <property type="entry name" value="EAL"/>
    <property type="match status" value="1"/>
</dbReference>
<dbReference type="SMART" id="SM00267">
    <property type="entry name" value="GGDEF"/>
    <property type="match status" value="1"/>
</dbReference>
<proteinExistence type="predicted"/>
<dbReference type="NCBIfam" id="TIGR00254">
    <property type="entry name" value="GGDEF"/>
    <property type="match status" value="1"/>
</dbReference>
<protein>
    <submittedName>
        <fullName evidence="4">EAL domain-containing protein</fullName>
    </submittedName>
</protein>